<dbReference type="InterPro" id="IPR013785">
    <property type="entry name" value="Aldolase_TIM"/>
</dbReference>
<evidence type="ECO:0000256" key="4">
    <source>
        <dbReference type="ARBA" id="ARBA00022694"/>
    </source>
</evidence>
<dbReference type="PANTHER" id="PTHR11082">
    <property type="entry name" value="TRNA-DIHYDROURIDINE SYNTHASE"/>
    <property type="match status" value="1"/>
</dbReference>
<keyword evidence="7" id="KW-0520">NAD</keyword>
<evidence type="ECO:0000256" key="5">
    <source>
        <dbReference type="ARBA" id="ARBA00022857"/>
    </source>
</evidence>
<evidence type="ECO:0000256" key="9">
    <source>
        <dbReference type="ARBA" id="ARBA00038890"/>
    </source>
</evidence>
<dbReference type="SUPFAM" id="SSF51395">
    <property type="entry name" value="FMN-linked oxidoreductases"/>
    <property type="match status" value="1"/>
</dbReference>
<proteinExistence type="inferred from homology"/>
<evidence type="ECO:0000256" key="13">
    <source>
        <dbReference type="ARBA" id="ARBA00049467"/>
    </source>
</evidence>
<keyword evidence="14" id="KW-0472">Membrane</keyword>
<reference evidence="16 17" key="1">
    <citation type="journal article" date="2009" name="Science">
        <title>Green evolution and dynamic adaptations revealed by genomes of the marine picoeukaryotes Micromonas.</title>
        <authorList>
            <person name="Worden A.Z."/>
            <person name="Lee J.H."/>
            <person name="Mock T."/>
            <person name="Rouze P."/>
            <person name="Simmons M.P."/>
            <person name="Aerts A.L."/>
            <person name="Allen A.E."/>
            <person name="Cuvelier M.L."/>
            <person name="Derelle E."/>
            <person name="Everett M.V."/>
            <person name="Foulon E."/>
            <person name="Grimwood J."/>
            <person name="Gundlach H."/>
            <person name="Henrissat B."/>
            <person name="Napoli C."/>
            <person name="McDonald S.M."/>
            <person name="Parker M.S."/>
            <person name="Rombauts S."/>
            <person name="Salamov A."/>
            <person name="Von Dassow P."/>
            <person name="Badger J.H."/>
            <person name="Coutinho P.M."/>
            <person name="Demir E."/>
            <person name="Dubchak I."/>
            <person name="Gentemann C."/>
            <person name="Eikrem W."/>
            <person name="Gready J.E."/>
            <person name="John U."/>
            <person name="Lanier W."/>
            <person name="Lindquist E.A."/>
            <person name="Lucas S."/>
            <person name="Mayer K.F."/>
            <person name="Moreau H."/>
            <person name="Not F."/>
            <person name="Otillar R."/>
            <person name="Panaud O."/>
            <person name="Pangilinan J."/>
            <person name="Paulsen I."/>
            <person name="Piegu B."/>
            <person name="Poliakov A."/>
            <person name="Robbens S."/>
            <person name="Schmutz J."/>
            <person name="Toulza E."/>
            <person name="Wyss T."/>
            <person name="Zelensky A."/>
            <person name="Zhou K."/>
            <person name="Armbrust E.V."/>
            <person name="Bhattacharya D."/>
            <person name="Goodenough U.W."/>
            <person name="Van de Peer Y."/>
            <person name="Grigoriev I.V."/>
        </authorList>
    </citation>
    <scope>NUCLEOTIDE SEQUENCE [LARGE SCALE GENOMIC DNA]</scope>
    <source>
        <strain evidence="16 17">CCMP1545</strain>
    </source>
</reference>
<dbReference type="EMBL" id="GG663739">
    <property type="protein sequence ID" value="EEH56850.1"/>
    <property type="molecule type" value="Genomic_DNA"/>
</dbReference>
<dbReference type="Pfam" id="PF01207">
    <property type="entry name" value="Dus"/>
    <property type="match status" value="1"/>
</dbReference>
<dbReference type="InterPro" id="IPR018517">
    <property type="entry name" value="tRNA_hU_synthase_CS"/>
</dbReference>
<evidence type="ECO:0000256" key="8">
    <source>
        <dbReference type="ARBA" id="ARBA00038313"/>
    </source>
</evidence>
<evidence type="ECO:0000256" key="7">
    <source>
        <dbReference type="ARBA" id="ARBA00023027"/>
    </source>
</evidence>
<dbReference type="GeneID" id="9684195"/>
<evidence type="ECO:0000256" key="14">
    <source>
        <dbReference type="SAM" id="Phobius"/>
    </source>
</evidence>
<keyword evidence="3" id="KW-0288">FMN</keyword>
<comment type="catalytic activity">
    <reaction evidence="11">
        <text>5,6-dihydrouridine(16) in tRNA + NADP(+) = uridine(16) in tRNA + NADPH + H(+)</text>
        <dbReference type="Rhea" id="RHEA:53376"/>
        <dbReference type="Rhea" id="RHEA-COMP:13543"/>
        <dbReference type="Rhea" id="RHEA-COMP:13544"/>
        <dbReference type="ChEBI" id="CHEBI:15378"/>
        <dbReference type="ChEBI" id="CHEBI:57783"/>
        <dbReference type="ChEBI" id="CHEBI:58349"/>
        <dbReference type="ChEBI" id="CHEBI:65315"/>
        <dbReference type="ChEBI" id="CHEBI:74443"/>
        <dbReference type="EC" id="1.3.1.88"/>
    </reaction>
    <physiologicalReaction direction="right-to-left" evidence="11">
        <dbReference type="Rhea" id="RHEA:53378"/>
    </physiologicalReaction>
</comment>
<dbReference type="Gene3D" id="3.20.20.70">
    <property type="entry name" value="Aldolase class I"/>
    <property type="match status" value="1"/>
</dbReference>
<feature type="transmembrane region" description="Helical" evidence="14">
    <location>
        <begin position="418"/>
        <end position="437"/>
    </location>
</feature>
<dbReference type="KEGG" id="mpp:MICPUCDRAFT_57858"/>
<comment type="similarity">
    <text evidence="8">Belongs to the Dus family. Dus1 subfamily.</text>
</comment>
<organism evidence="17">
    <name type="scientific">Micromonas pusilla (strain CCMP1545)</name>
    <name type="common">Picoplanktonic green alga</name>
    <dbReference type="NCBI Taxonomy" id="564608"/>
    <lineage>
        <taxon>Eukaryota</taxon>
        <taxon>Viridiplantae</taxon>
        <taxon>Chlorophyta</taxon>
        <taxon>Mamiellophyceae</taxon>
        <taxon>Mamiellales</taxon>
        <taxon>Mamiellaceae</taxon>
        <taxon>Micromonas</taxon>
    </lineage>
</organism>
<keyword evidence="4" id="KW-0819">tRNA processing</keyword>
<gene>
    <name evidence="16" type="ORF">MICPUCDRAFT_57858</name>
</gene>
<dbReference type="PROSITE" id="PS01136">
    <property type="entry name" value="UPF0034"/>
    <property type="match status" value="1"/>
</dbReference>
<keyword evidence="14" id="KW-0812">Transmembrane</keyword>
<evidence type="ECO:0000256" key="1">
    <source>
        <dbReference type="ARBA" id="ARBA00001917"/>
    </source>
</evidence>
<comment type="cofactor">
    <cofactor evidence="1">
        <name>FMN</name>
        <dbReference type="ChEBI" id="CHEBI:58210"/>
    </cofactor>
</comment>
<keyword evidence="5" id="KW-0521">NADP</keyword>
<comment type="catalytic activity">
    <reaction evidence="13">
        <text>5,6-dihydrouridine(17) in tRNA + NADP(+) = uridine(17) in tRNA + NADPH + H(+)</text>
        <dbReference type="Rhea" id="RHEA:53368"/>
        <dbReference type="Rhea" id="RHEA-COMP:13541"/>
        <dbReference type="Rhea" id="RHEA-COMP:13542"/>
        <dbReference type="ChEBI" id="CHEBI:15378"/>
        <dbReference type="ChEBI" id="CHEBI:57783"/>
        <dbReference type="ChEBI" id="CHEBI:58349"/>
        <dbReference type="ChEBI" id="CHEBI:65315"/>
        <dbReference type="ChEBI" id="CHEBI:74443"/>
        <dbReference type="EC" id="1.3.1.88"/>
    </reaction>
    <physiologicalReaction direction="right-to-left" evidence="13">
        <dbReference type="Rhea" id="RHEA:53370"/>
    </physiologicalReaction>
</comment>
<evidence type="ECO:0000313" key="16">
    <source>
        <dbReference type="EMBL" id="EEH56850.1"/>
    </source>
</evidence>
<dbReference type="Proteomes" id="UP000001876">
    <property type="component" value="Unassembled WGS sequence"/>
</dbReference>
<dbReference type="OMA" id="LRFCERY"/>
<protein>
    <recommendedName>
        <fullName evidence="9">tRNA-dihydrouridine(16/17) synthase [NAD(P)(+)]</fullName>
        <ecNumber evidence="9">1.3.1.88</ecNumber>
    </recommendedName>
</protein>
<dbReference type="STRING" id="564608.C1MSX1"/>
<name>C1MSX1_MICPC</name>
<keyword evidence="6" id="KW-0560">Oxidoreductase</keyword>
<dbReference type="GO" id="GO:0017150">
    <property type="term" value="F:tRNA dihydrouridine synthase activity"/>
    <property type="evidence" value="ECO:0007669"/>
    <property type="project" value="InterPro"/>
</dbReference>
<keyword evidence="2" id="KW-0285">Flavoprotein</keyword>
<dbReference type="EC" id="1.3.1.88" evidence="9"/>
<dbReference type="CDD" id="cd02801">
    <property type="entry name" value="DUS_like_FMN"/>
    <property type="match status" value="1"/>
</dbReference>
<dbReference type="PANTHER" id="PTHR11082:SF5">
    <property type="entry name" value="TRNA-DIHYDROURIDINE(16_17) SYNTHASE [NAD(P)(+)]-LIKE"/>
    <property type="match status" value="1"/>
</dbReference>
<keyword evidence="17" id="KW-1185">Reference proteome</keyword>
<dbReference type="AlphaFoldDB" id="C1MSX1"/>
<evidence type="ECO:0000256" key="3">
    <source>
        <dbReference type="ARBA" id="ARBA00022643"/>
    </source>
</evidence>
<evidence type="ECO:0000256" key="10">
    <source>
        <dbReference type="ARBA" id="ARBA00047287"/>
    </source>
</evidence>
<sequence length="440" mass="48889">MAAVDDAVAVAGDPPTADAADAPAPAIATTPQTKLKGYAFFESMGSPRFHVAPMVDQSELAFRTLCRRYGATLAYTPMIHARLFVEDLKYRAEIFTTVEGIADRPLLVQFCANDPATLLAAAKLVAPHCDGVDINFGCPQRIAKKGRYGAFLMDDWKTVHDLISILDKELSVPVTAKIRVYDDLETSIQYAEMVQNAGAQLVAIHGRTREQKRASDVRANWAFIKAIKERLTVPVIANGDVRTLAEARKCLEATGADGVMSADPLLENPSLFSDPPFAPTRDLANPLPIEGDANCRLLMEYLDITQLPGHHTPLRMIKAHVFKMVGHWLAEFTDLRDWLNREKYEKITIDALRAWTKELTGRVRLIAKKEGRLRPIAKKSERALAREAAEEAERIKTAAIEEQKREDDAIAGARRFGFFWFGFFFSAGGAVRFFFILDPA</sequence>
<accession>C1MSX1</accession>
<dbReference type="OrthoDB" id="272303at2759"/>
<evidence type="ECO:0000256" key="12">
    <source>
        <dbReference type="ARBA" id="ARBA00048934"/>
    </source>
</evidence>
<dbReference type="RefSeq" id="XP_003058395.1">
    <property type="nucleotide sequence ID" value="XM_003058349.1"/>
</dbReference>
<keyword evidence="14" id="KW-1133">Transmembrane helix</keyword>
<feature type="domain" description="DUS-like FMN-binding" evidence="15">
    <location>
        <begin position="51"/>
        <end position="343"/>
    </location>
</feature>
<evidence type="ECO:0000256" key="6">
    <source>
        <dbReference type="ARBA" id="ARBA00023002"/>
    </source>
</evidence>
<dbReference type="eggNOG" id="KOG2335">
    <property type="taxonomic scope" value="Eukaryota"/>
</dbReference>
<evidence type="ECO:0000313" key="17">
    <source>
        <dbReference type="Proteomes" id="UP000001876"/>
    </source>
</evidence>
<comment type="catalytic activity">
    <reaction evidence="12">
        <text>5,6-dihydrouridine(16) in tRNA + NAD(+) = uridine(16) in tRNA + NADH + H(+)</text>
        <dbReference type="Rhea" id="RHEA:53380"/>
        <dbReference type="Rhea" id="RHEA-COMP:13543"/>
        <dbReference type="Rhea" id="RHEA-COMP:13544"/>
        <dbReference type="ChEBI" id="CHEBI:15378"/>
        <dbReference type="ChEBI" id="CHEBI:57540"/>
        <dbReference type="ChEBI" id="CHEBI:57945"/>
        <dbReference type="ChEBI" id="CHEBI:65315"/>
        <dbReference type="ChEBI" id="CHEBI:74443"/>
        <dbReference type="EC" id="1.3.1.88"/>
    </reaction>
    <physiologicalReaction direction="right-to-left" evidence="12">
        <dbReference type="Rhea" id="RHEA:53382"/>
    </physiologicalReaction>
</comment>
<evidence type="ECO:0000259" key="15">
    <source>
        <dbReference type="Pfam" id="PF01207"/>
    </source>
</evidence>
<evidence type="ECO:0000256" key="11">
    <source>
        <dbReference type="ARBA" id="ARBA00047652"/>
    </source>
</evidence>
<dbReference type="InterPro" id="IPR035587">
    <property type="entry name" value="DUS-like_FMN-bd"/>
</dbReference>
<evidence type="ECO:0000256" key="2">
    <source>
        <dbReference type="ARBA" id="ARBA00022630"/>
    </source>
</evidence>
<comment type="catalytic activity">
    <reaction evidence="10">
        <text>5,6-dihydrouridine(17) in tRNA + NAD(+) = uridine(17) in tRNA + NADH + H(+)</text>
        <dbReference type="Rhea" id="RHEA:53372"/>
        <dbReference type="Rhea" id="RHEA-COMP:13541"/>
        <dbReference type="Rhea" id="RHEA-COMP:13542"/>
        <dbReference type="ChEBI" id="CHEBI:15378"/>
        <dbReference type="ChEBI" id="CHEBI:57540"/>
        <dbReference type="ChEBI" id="CHEBI:57945"/>
        <dbReference type="ChEBI" id="CHEBI:65315"/>
        <dbReference type="ChEBI" id="CHEBI:74443"/>
        <dbReference type="EC" id="1.3.1.88"/>
    </reaction>
    <physiologicalReaction direction="right-to-left" evidence="10">
        <dbReference type="Rhea" id="RHEA:53374"/>
    </physiologicalReaction>
</comment>
<dbReference type="GO" id="GO:0050660">
    <property type="term" value="F:flavin adenine dinucleotide binding"/>
    <property type="evidence" value="ECO:0007669"/>
    <property type="project" value="InterPro"/>
</dbReference>